<dbReference type="AlphaFoldDB" id="A0ABD5CFL5"/>
<dbReference type="EMBL" id="JAVIZN010000002">
    <property type="protein sequence ID" value="MDR6204101.1"/>
    <property type="molecule type" value="Genomic_DNA"/>
</dbReference>
<accession>A0ABD5CFL5</accession>
<organism evidence="1 2">
    <name type="scientific">Paraburkholderia graminis</name>
    <dbReference type="NCBI Taxonomy" id="60548"/>
    <lineage>
        <taxon>Bacteria</taxon>
        <taxon>Pseudomonadati</taxon>
        <taxon>Pseudomonadota</taxon>
        <taxon>Betaproteobacteria</taxon>
        <taxon>Burkholderiales</taxon>
        <taxon>Burkholderiaceae</taxon>
        <taxon>Paraburkholderia</taxon>
    </lineage>
</organism>
<evidence type="ECO:0000313" key="2">
    <source>
        <dbReference type="Proteomes" id="UP001245184"/>
    </source>
</evidence>
<name>A0ABD5CFL5_9BURK</name>
<dbReference type="Proteomes" id="UP001245184">
    <property type="component" value="Unassembled WGS sequence"/>
</dbReference>
<protein>
    <submittedName>
        <fullName evidence="1">Uncharacterized protein</fullName>
    </submittedName>
</protein>
<comment type="caution">
    <text evidence="1">The sequence shown here is derived from an EMBL/GenBank/DDBJ whole genome shotgun (WGS) entry which is preliminary data.</text>
</comment>
<reference evidence="1 2" key="1">
    <citation type="submission" date="2023-08" db="EMBL/GenBank/DDBJ databases">
        <title>Genome sequencing of plant associated microbes to promote plant fitness in Sorghum bicolor and Oryza sativa.</title>
        <authorList>
            <person name="Coleman-Derr D."/>
        </authorList>
    </citation>
    <scope>NUCLEOTIDE SEQUENCE [LARGE SCALE GENOMIC DNA]</scope>
    <source>
        <strain evidence="1 2">SLBN-33</strain>
    </source>
</reference>
<evidence type="ECO:0000313" key="1">
    <source>
        <dbReference type="EMBL" id="MDR6204101.1"/>
    </source>
</evidence>
<sequence length="186" mass="20481">MPTRPCAWTSKPAPRRHANRHDVAFRLPLRGQHRLTRSMRGGRPVSRLTACARARTRAPEVRASVGRAPCAVKKTQARRAYRTGLPCAIVCARLVPAHALACAVKRETGSALALNLCCPRNGKRPAARLFFAPHMRFQCHCPAHSNECGRERKAREAASPDTGQTRRRPCVVNVTPPAAGIREGRM</sequence>
<gene>
    <name evidence="1" type="ORF">QF025_002821</name>
</gene>
<proteinExistence type="predicted"/>